<comment type="caution">
    <text evidence="1">The sequence shown here is derived from an EMBL/GenBank/DDBJ whole genome shotgun (WGS) entry which is preliminary data.</text>
</comment>
<dbReference type="EMBL" id="AZGY01000008">
    <property type="protein sequence ID" value="KZZ96124.1"/>
    <property type="molecule type" value="Genomic_DNA"/>
</dbReference>
<name>A0A168C472_9HYPO</name>
<gene>
    <name evidence="1" type="ORF">AAL_04420</name>
</gene>
<dbReference type="AlphaFoldDB" id="A0A168C472"/>
<proteinExistence type="predicted"/>
<keyword evidence="2" id="KW-1185">Reference proteome</keyword>
<evidence type="ECO:0000313" key="1">
    <source>
        <dbReference type="EMBL" id="KZZ96124.1"/>
    </source>
</evidence>
<protein>
    <submittedName>
        <fullName evidence="1">Uncharacterized protein</fullName>
    </submittedName>
</protein>
<reference evidence="1 2" key="1">
    <citation type="journal article" date="2016" name="Genome Biol. Evol.">
        <title>Divergent and convergent evolution of fungal pathogenicity.</title>
        <authorList>
            <person name="Shang Y."/>
            <person name="Xiao G."/>
            <person name="Zheng P."/>
            <person name="Cen K."/>
            <person name="Zhan S."/>
            <person name="Wang C."/>
        </authorList>
    </citation>
    <scope>NUCLEOTIDE SEQUENCE [LARGE SCALE GENOMIC DNA]</scope>
    <source>
        <strain evidence="1 2">RCEF 2490</strain>
    </source>
</reference>
<sequence length="115" mass="12161">MVNSLLAQNPPPVANATDQFAGEIAEKALRVLVDGTPWLRDALDPGIIASLQPFLAGPMENLSVRSIERGSKLGHVVGALLMPGRSSVPCIATTQRALFLQDLDVPMVEQSACKG</sequence>
<organism evidence="1 2">
    <name type="scientific">Moelleriella libera RCEF 2490</name>
    <dbReference type="NCBI Taxonomy" id="1081109"/>
    <lineage>
        <taxon>Eukaryota</taxon>
        <taxon>Fungi</taxon>
        <taxon>Dikarya</taxon>
        <taxon>Ascomycota</taxon>
        <taxon>Pezizomycotina</taxon>
        <taxon>Sordariomycetes</taxon>
        <taxon>Hypocreomycetidae</taxon>
        <taxon>Hypocreales</taxon>
        <taxon>Clavicipitaceae</taxon>
        <taxon>Moelleriella</taxon>
    </lineage>
</organism>
<accession>A0A168C472</accession>
<dbReference type="Proteomes" id="UP000078544">
    <property type="component" value="Unassembled WGS sequence"/>
</dbReference>
<evidence type="ECO:0000313" key="2">
    <source>
        <dbReference type="Proteomes" id="UP000078544"/>
    </source>
</evidence>